<evidence type="ECO:0000256" key="6">
    <source>
        <dbReference type="SAM" id="SignalP"/>
    </source>
</evidence>
<evidence type="ECO:0000256" key="4">
    <source>
        <dbReference type="PIRSR" id="PIRSR001060-2"/>
    </source>
</evidence>
<keyword evidence="1 5" id="KW-0147">Chitin-binding</keyword>
<dbReference type="SMART" id="SM00270">
    <property type="entry name" value="ChtBD1"/>
    <property type="match status" value="1"/>
</dbReference>
<sequence>MRFWVLLVFVFLSSSGALAQQCSSEGPMCPEDACCSKYGYCGFDEAHCGGDCVSNCHLPGNISNLINQTTFDEMFKHRSDASCNTSTFYIYEAFMEAAVHFGGFGRTGDNDTRKREIAAFLAQTAYATAGGQEDSEDPYSWGYCYIKEQNATLDNYCVESTTWPCVEGKQYYGRGPIQLRYNTYYGPAGLDLDYALLNDPDELARDSVMSFKSALWYWMNCHLEKPSCHNVMTNQWEPNSDDVQAGRVAGFGLTTNIIDGENECGHGSDNRVEKRIGFYKAFCDLIGVTYGENLDCYTQKPYGSSPVSKIYKAIYKIFME</sequence>
<dbReference type="PROSITE" id="PS00774">
    <property type="entry name" value="CHITINASE_19_2"/>
    <property type="match status" value="1"/>
</dbReference>
<comment type="caution">
    <text evidence="8">The sequence shown here is derived from an EMBL/GenBank/DDBJ whole genome shotgun (WGS) entry which is preliminary data.</text>
</comment>
<accession>A0AAN7EAA9</accession>
<dbReference type="PROSITE" id="PS50941">
    <property type="entry name" value="CHIT_BIND_I_2"/>
    <property type="match status" value="1"/>
</dbReference>
<dbReference type="GO" id="GO:0006032">
    <property type="term" value="P:chitin catabolic process"/>
    <property type="evidence" value="ECO:0007669"/>
    <property type="project" value="InterPro"/>
</dbReference>
<feature type="disulfide bond" evidence="4">
    <location>
        <begin position="22"/>
        <end position="35"/>
    </location>
</feature>
<evidence type="ECO:0000259" key="7">
    <source>
        <dbReference type="PROSITE" id="PS50941"/>
    </source>
</evidence>
<keyword evidence="3 4" id="KW-1015">Disulfide bond</keyword>
<dbReference type="Pfam" id="PF00182">
    <property type="entry name" value="Glyco_hydro_19"/>
    <property type="match status" value="1"/>
</dbReference>
<dbReference type="PANTHER" id="PTHR22595:SF79">
    <property type="entry name" value="CHITINASE 12"/>
    <property type="match status" value="1"/>
</dbReference>
<feature type="disulfide bond" evidence="4">
    <location>
        <begin position="83"/>
        <end position="144"/>
    </location>
</feature>
<dbReference type="PIRSF" id="PIRSF001060">
    <property type="entry name" value="Endochitinase"/>
    <property type="match status" value="1"/>
</dbReference>
<evidence type="ECO:0000256" key="3">
    <source>
        <dbReference type="ARBA" id="ARBA00023157"/>
    </source>
</evidence>
<dbReference type="GO" id="GO:0005975">
    <property type="term" value="P:carbohydrate metabolic process"/>
    <property type="evidence" value="ECO:0007669"/>
    <property type="project" value="InterPro"/>
</dbReference>
<dbReference type="CDD" id="cd00035">
    <property type="entry name" value="ChtBD1"/>
    <property type="match status" value="1"/>
</dbReference>
<dbReference type="SUPFAM" id="SSF57016">
    <property type="entry name" value="Plant lectins/antimicrobial peptides"/>
    <property type="match status" value="1"/>
</dbReference>
<reference evidence="8 9" key="1">
    <citation type="journal article" date="2023" name="G3 (Bethesda)">
        <title>A haplotype-resolved chromosome-scale genome for Quercus rubra L. provides insights into the genetics of adaptive traits for red oak species.</title>
        <authorList>
            <person name="Kapoor B."/>
            <person name="Jenkins J."/>
            <person name="Schmutz J."/>
            <person name="Zhebentyayeva T."/>
            <person name="Kuelheim C."/>
            <person name="Coggeshall M."/>
            <person name="Heim C."/>
            <person name="Lasky J.R."/>
            <person name="Leites L."/>
            <person name="Islam-Faridi N."/>
            <person name="Romero-Severson J."/>
            <person name="DeLeo V.L."/>
            <person name="Lucas S.M."/>
            <person name="Lazic D."/>
            <person name="Gailing O."/>
            <person name="Carlson J."/>
            <person name="Staton M."/>
        </authorList>
    </citation>
    <scope>NUCLEOTIDE SEQUENCE [LARGE SCALE GENOMIC DNA]</scope>
    <source>
        <strain evidence="8">Pseudo-F2</strain>
    </source>
</reference>
<comment type="caution">
    <text evidence="5">Lacks conserved residue(s) required for the propagation of feature annotation.</text>
</comment>
<dbReference type="Proteomes" id="UP001324115">
    <property type="component" value="Unassembled WGS sequence"/>
</dbReference>
<feature type="disulfide bond" evidence="4">
    <location>
        <begin position="157"/>
        <end position="165"/>
    </location>
</feature>
<dbReference type="InterPro" id="IPR016283">
    <property type="entry name" value="Glyco_hydro_19"/>
</dbReference>
<keyword evidence="6" id="KW-0732">Signal</keyword>
<feature type="disulfide bond" evidence="4 5">
    <location>
        <begin position="29"/>
        <end position="41"/>
    </location>
</feature>
<dbReference type="CDD" id="cd00325">
    <property type="entry name" value="chitinase_GH19"/>
    <property type="match status" value="1"/>
</dbReference>
<evidence type="ECO:0000313" key="9">
    <source>
        <dbReference type="Proteomes" id="UP001324115"/>
    </source>
</evidence>
<evidence type="ECO:0000256" key="2">
    <source>
        <dbReference type="ARBA" id="ARBA00022821"/>
    </source>
</evidence>
<dbReference type="EMBL" id="JAXUIC010000010">
    <property type="protein sequence ID" value="KAK4566899.1"/>
    <property type="molecule type" value="Genomic_DNA"/>
</dbReference>
<dbReference type="PANTHER" id="PTHR22595">
    <property type="entry name" value="CHITINASE-RELATED"/>
    <property type="match status" value="1"/>
</dbReference>
<evidence type="ECO:0000313" key="8">
    <source>
        <dbReference type="EMBL" id="KAK4566899.1"/>
    </source>
</evidence>
<dbReference type="SUPFAM" id="SSF53955">
    <property type="entry name" value="Lysozyme-like"/>
    <property type="match status" value="1"/>
</dbReference>
<feature type="disulfide bond" evidence="4 5">
    <location>
        <begin position="34"/>
        <end position="48"/>
    </location>
</feature>
<dbReference type="GO" id="GO:0050832">
    <property type="term" value="P:defense response to fungus"/>
    <property type="evidence" value="ECO:0007669"/>
    <property type="project" value="TreeGrafter"/>
</dbReference>
<dbReference type="GO" id="GO:0016998">
    <property type="term" value="P:cell wall macromolecule catabolic process"/>
    <property type="evidence" value="ECO:0007669"/>
    <property type="project" value="InterPro"/>
</dbReference>
<gene>
    <name evidence="8" type="ORF">RGQ29_002947</name>
</gene>
<feature type="chain" id="PRO_5042829309" description="Chitin-binding type-1 domain-containing protein" evidence="6">
    <location>
        <begin position="20"/>
        <end position="320"/>
    </location>
</feature>
<dbReference type="GO" id="GO:0004568">
    <property type="term" value="F:chitinase activity"/>
    <property type="evidence" value="ECO:0007669"/>
    <property type="project" value="InterPro"/>
</dbReference>
<dbReference type="AlphaFoldDB" id="A0AAN7EAA9"/>
<dbReference type="InterPro" id="IPR001002">
    <property type="entry name" value="Chitin-bd_1"/>
</dbReference>
<dbReference type="InterPro" id="IPR023346">
    <property type="entry name" value="Lysozyme-like_dom_sf"/>
</dbReference>
<keyword evidence="9" id="KW-1185">Reference proteome</keyword>
<proteinExistence type="predicted"/>
<feature type="signal peptide" evidence="6">
    <location>
        <begin position="1"/>
        <end position="19"/>
    </location>
</feature>
<dbReference type="Pfam" id="PF00187">
    <property type="entry name" value="Chitin_bind_1"/>
    <property type="match status" value="1"/>
</dbReference>
<evidence type="ECO:0000256" key="1">
    <source>
        <dbReference type="ARBA" id="ARBA00022669"/>
    </source>
</evidence>
<feature type="disulfide bond" evidence="4 5">
    <location>
        <begin position="52"/>
        <end position="56"/>
    </location>
</feature>
<evidence type="ECO:0000256" key="5">
    <source>
        <dbReference type="PROSITE-ProRule" id="PRU00261"/>
    </source>
</evidence>
<dbReference type="Gene3D" id="1.10.530.10">
    <property type="match status" value="1"/>
</dbReference>
<dbReference type="GO" id="GO:0008061">
    <property type="term" value="F:chitin binding"/>
    <property type="evidence" value="ECO:0007669"/>
    <property type="project" value="UniProtKB-UniRule"/>
</dbReference>
<dbReference type="Gene3D" id="3.30.20.10">
    <property type="entry name" value="Endochitinase, domain 2"/>
    <property type="match status" value="1"/>
</dbReference>
<dbReference type="InterPro" id="IPR036861">
    <property type="entry name" value="Endochitinase-like_sf"/>
</dbReference>
<dbReference type="Gene3D" id="3.30.60.10">
    <property type="entry name" value="Endochitinase-like"/>
    <property type="match status" value="1"/>
</dbReference>
<keyword evidence="2" id="KW-0611">Plant defense</keyword>
<dbReference type="InterPro" id="IPR000726">
    <property type="entry name" value="Glyco_hydro_19_cat"/>
</dbReference>
<feature type="domain" description="Chitin-binding type-1" evidence="7">
    <location>
        <begin position="19"/>
        <end position="58"/>
    </location>
</feature>
<organism evidence="8 9">
    <name type="scientific">Quercus rubra</name>
    <name type="common">Northern red oak</name>
    <name type="synonym">Quercus borealis</name>
    <dbReference type="NCBI Taxonomy" id="3512"/>
    <lineage>
        <taxon>Eukaryota</taxon>
        <taxon>Viridiplantae</taxon>
        <taxon>Streptophyta</taxon>
        <taxon>Embryophyta</taxon>
        <taxon>Tracheophyta</taxon>
        <taxon>Spermatophyta</taxon>
        <taxon>Magnoliopsida</taxon>
        <taxon>eudicotyledons</taxon>
        <taxon>Gunneridae</taxon>
        <taxon>Pentapetalae</taxon>
        <taxon>rosids</taxon>
        <taxon>fabids</taxon>
        <taxon>Fagales</taxon>
        <taxon>Fagaceae</taxon>
        <taxon>Quercus</taxon>
    </lineage>
</organism>
<protein>
    <recommendedName>
        <fullName evidence="7">Chitin-binding type-1 domain-containing protein</fullName>
    </recommendedName>
</protein>
<feature type="disulfide bond" evidence="4">
    <location>
        <begin position="264"/>
        <end position="296"/>
    </location>
</feature>
<name>A0AAN7EAA9_QUERU</name>